<evidence type="ECO:0000313" key="2">
    <source>
        <dbReference type="Proteomes" id="UP001610728"/>
    </source>
</evidence>
<comment type="caution">
    <text evidence="1">The sequence shown here is derived from an EMBL/GenBank/DDBJ whole genome shotgun (WGS) entry which is preliminary data.</text>
</comment>
<keyword evidence="2" id="KW-1185">Reference proteome</keyword>
<dbReference type="GeneID" id="98115071"/>
<protein>
    <submittedName>
        <fullName evidence="1">Uncharacterized protein</fullName>
    </submittedName>
</protein>
<evidence type="ECO:0000313" key="1">
    <source>
        <dbReference type="EMBL" id="KAL2891467.1"/>
    </source>
</evidence>
<proteinExistence type="predicted"/>
<dbReference type="RefSeq" id="XP_070862647.1">
    <property type="nucleotide sequence ID" value="XM_070999812.1"/>
</dbReference>
<accession>A0ABR4MT66</accession>
<reference evidence="1 2" key="1">
    <citation type="submission" date="2020-05" db="EMBL/GenBank/DDBJ databases">
        <title>Ceratocystis lukuohia genome.</title>
        <authorList>
            <person name="Harrington T.C."/>
            <person name="Kim K."/>
            <person name="Mayers C.G."/>
        </authorList>
    </citation>
    <scope>NUCLEOTIDE SEQUENCE [LARGE SCALE GENOMIC DNA]</scope>
    <source>
        <strain evidence="1 2">C4212</strain>
    </source>
</reference>
<gene>
    <name evidence="1" type="ORF">HOO65_010825</name>
</gene>
<sequence length="93" mass="9826">MTDFWRRGGAAGVLVGESGVEDPRVDSDDIEEDCADDCEDDELGGVDNAGSLAVLSAETEVAAIDSKMCWYARSALVVVMLAIYCAKSRAYAG</sequence>
<dbReference type="EMBL" id="JABSNW010000001">
    <property type="protein sequence ID" value="KAL2891467.1"/>
    <property type="molecule type" value="Genomic_DNA"/>
</dbReference>
<dbReference type="Proteomes" id="UP001610728">
    <property type="component" value="Unassembled WGS sequence"/>
</dbReference>
<name>A0ABR4MT66_9PEZI</name>
<organism evidence="1 2">
    <name type="scientific">Ceratocystis lukuohia</name>
    <dbReference type="NCBI Taxonomy" id="2019550"/>
    <lineage>
        <taxon>Eukaryota</taxon>
        <taxon>Fungi</taxon>
        <taxon>Dikarya</taxon>
        <taxon>Ascomycota</taxon>
        <taxon>Pezizomycotina</taxon>
        <taxon>Sordariomycetes</taxon>
        <taxon>Hypocreomycetidae</taxon>
        <taxon>Microascales</taxon>
        <taxon>Ceratocystidaceae</taxon>
        <taxon>Ceratocystis</taxon>
    </lineage>
</organism>